<dbReference type="PROSITE" id="PS50110">
    <property type="entry name" value="RESPONSE_REGULATORY"/>
    <property type="match status" value="1"/>
</dbReference>
<organism evidence="4 5">
    <name type="scientific">Mucilaginibacter terrigena</name>
    <dbReference type="NCBI Taxonomy" id="2492395"/>
    <lineage>
        <taxon>Bacteria</taxon>
        <taxon>Pseudomonadati</taxon>
        <taxon>Bacteroidota</taxon>
        <taxon>Sphingobacteriia</taxon>
        <taxon>Sphingobacteriales</taxon>
        <taxon>Sphingobacteriaceae</taxon>
        <taxon>Mucilaginibacter</taxon>
    </lineage>
</organism>
<sequence length="239" mass="27463">MLRCYIIDDELHAIELLTDYIDKTPGISLAGSNQDSVKGLHEILNSPPDVLFLDIDMPLLTGLDLYTMVGDKLKVVFTTAFASYAVNSYELQAADFLLKPIRYTRFLACINKLQQDFEQKALPRQGKPDHIFVQSGSKSKIIKLRFEDIIFIESMNNYLNIHVTGQQHHVVYLSLKDLLEQLPDTDFQRVHKSYIINYRKIVTIEGNRIFLEGFPAITVGAQHREEFFKKIGENLVKKK</sequence>
<dbReference type="GO" id="GO:0003677">
    <property type="term" value="F:DNA binding"/>
    <property type="evidence" value="ECO:0007669"/>
    <property type="project" value="InterPro"/>
</dbReference>
<proteinExistence type="predicted"/>
<dbReference type="RefSeq" id="WP_129875663.1">
    <property type="nucleotide sequence ID" value="NZ_SEWG01000002.1"/>
</dbReference>
<dbReference type="GO" id="GO:0000156">
    <property type="term" value="F:phosphorelay response regulator activity"/>
    <property type="evidence" value="ECO:0007669"/>
    <property type="project" value="InterPro"/>
</dbReference>
<dbReference type="SUPFAM" id="SSF52172">
    <property type="entry name" value="CheY-like"/>
    <property type="match status" value="1"/>
</dbReference>
<dbReference type="PROSITE" id="PS50930">
    <property type="entry name" value="HTH_LYTTR"/>
    <property type="match status" value="1"/>
</dbReference>
<dbReference type="AlphaFoldDB" id="A0A4Q5LPR9"/>
<evidence type="ECO:0000256" key="1">
    <source>
        <dbReference type="PROSITE-ProRule" id="PRU00169"/>
    </source>
</evidence>
<comment type="caution">
    <text evidence="4">The sequence shown here is derived from an EMBL/GenBank/DDBJ whole genome shotgun (WGS) entry which is preliminary data.</text>
</comment>
<feature type="modified residue" description="4-aspartylphosphate" evidence="1">
    <location>
        <position position="54"/>
    </location>
</feature>
<dbReference type="Pfam" id="PF04397">
    <property type="entry name" value="LytTR"/>
    <property type="match status" value="1"/>
</dbReference>
<dbReference type="Pfam" id="PF00072">
    <property type="entry name" value="Response_reg"/>
    <property type="match status" value="1"/>
</dbReference>
<protein>
    <submittedName>
        <fullName evidence="4">Response regulator transcription factor</fullName>
    </submittedName>
</protein>
<dbReference type="Gene3D" id="3.40.50.2300">
    <property type="match status" value="1"/>
</dbReference>
<feature type="domain" description="Response regulatory" evidence="2">
    <location>
        <begin position="3"/>
        <end position="114"/>
    </location>
</feature>
<name>A0A4Q5LPR9_9SPHI</name>
<dbReference type="InterPro" id="IPR001789">
    <property type="entry name" value="Sig_transdc_resp-reg_receiver"/>
</dbReference>
<dbReference type="InterPro" id="IPR046947">
    <property type="entry name" value="LytR-like"/>
</dbReference>
<dbReference type="OrthoDB" id="9787344at2"/>
<dbReference type="SMART" id="SM00448">
    <property type="entry name" value="REC"/>
    <property type="match status" value="1"/>
</dbReference>
<dbReference type="Proteomes" id="UP000293331">
    <property type="component" value="Unassembled WGS sequence"/>
</dbReference>
<keyword evidence="1" id="KW-0597">Phosphoprotein</keyword>
<dbReference type="InterPro" id="IPR011006">
    <property type="entry name" value="CheY-like_superfamily"/>
</dbReference>
<accession>A0A4Q5LPR9</accession>
<dbReference type="PANTHER" id="PTHR37299:SF1">
    <property type="entry name" value="STAGE 0 SPORULATION PROTEIN A HOMOLOG"/>
    <property type="match status" value="1"/>
</dbReference>
<gene>
    <name evidence="4" type="ORF">EWM62_05535</name>
</gene>
<dbReference type="SMART" id="SM00850">
    <property type="entry name" value="LytTR"/>
    <property type="match status" value="1"/>
</dbReference>
<feature type="domain" description="HTH LytTR-type" evidence="3">
    <location>
        <begin position="138"/>
        <end position="233"/>
    </location>
</feature>
<evidence type="ECO:0000313" key="4">
    <source>
        <dbReference type="EMBL" id="RYU91404.1"/>
    </source>
</evidence>
<dbReference type="InterPro" id="IPR007492">
    <property type="entry name" value="LytTR_DNA-bd_dom"/>
</dbReference>
<evidence type="ECO:0000259" key="3">
    <source>
        <dbReference type="PROSITE" id="PS50930"/>
    </source>
</evidence>
<dbReference type="EMBL" id="SEWG01000002">
    <property type="protein sequence ID" value="RYU91404.1"/>
    <property type="molecule type" value="Genomic_DNA"/>
</dbReference>
<keyword evidence="5" id="KW-1185">Reference proteome</keyword>
<reference evidence="4 5" key="1">
    <citation type="submission" date="2019-02" db="EMBL/GenBank/DDBJ databases">
        <title>Bacterial novel species Mucilaginibacter sp. 17JY9-4 isolated from soil.</title>
        <authorList>
            <person name="Jung H.-Y."/>
        </authorList>
    </citation>
    <scope>NUCLEOTIDE SEQUENCE [LARGE SCALE GENOMIC DNA]</scope>
    <source>
        <strain evidence="4 5">17JY9-4</strain>
    </source>
</reference>
<dbReference type="PANTHER" id="PTHR37299">
    <property type="entry name" value="TRANSCRIPTIONAL REGULATOR-RELATED"/>
    <property type="match status" value="1"/>
</dbReference>
<evidence type="ECO:0000259" key="2">
    <source>
        <dbReference type="PROSITE" id="PS50110"/>
    </source>
</evidence>
<dbReference type="Gene3D" id="2.40.50.1020">
    <property type="entry name" value="LytTr DNA-binding domain"/>
    <property type="match status" value="1"/>
</dbReference>
<evidence type="ECO:0000313" key="5">
    <source>
        <dbReference type="Proteomes" id="UP000293331"/>
    </source>
</evidence>